<name>A0A1B7KT14_PARTM</name>
<evidence type="ECO:0000313" key="2">
    <source>
        <dbReference type="Proteomes" id="UP000078290"/>
    </source>
</evidence>
<evidence type="ECO:0000313" key="1">
    <source>
        <dbReference type="EMBL" id="OAT73207.1"/>
    </source>
</evidence>
<reference evidence="2" key="1">
    <citation type="submission" date="2016-05" db="EMBL/GenBank/DDBJ databases">
        <authorList>
            <person name="Wang W."/>
            <person name="Zhu L."/>
        </authorList>
    </citation>
    <scope>NUCLEOTIDE SEQUENCE [LARGE SCALE GENOMIC DNA]</scope>
    <source>
        <strain evidence="2">W-2</strain>
    </source>
</reference>
<accession>A0A1B7KT14</accession>
<protein>
    <submittedName>
        <fullName evidence="1">Uncharacterized protein</fullName>
    </submittedName>
</protein>
<dbReference type="RefSeq" id="WP_064550880.1">
    <property type="nucleotide sequence ID" value="NZ_LXMA01000012.1"/>
</dbReference>
<dbReference type="EMBL" id="LXMA01000012">
    <property type="protein sequence ID" value="OAT73207.1"/>
    <property type="molecule type" value="Genomic_DNA"/>
</dbReference>
<sequence length="59" mass="6664">MTTICKADYYYGVLLSALVNGGFAPALFEKENDNRRIKHDADDLSYEAGSKCFWQLKNA</sequence>
<comment type="caution">
    <text evidence="1">The sequence shown here is derived from an EMBL/GenBank/DDBJ whole genome shotgun (WGS) entry which is preliminary data.</text>
</comment>
<proteinExistence type="predicted"/>
<dbReference type="AlphaFoldDB" id="A0A1B7KT14"/>
<organism evidence="1 2">
    <name type="scientific">Parageobacillus thermoglucosidasius</name>
    <name type="common">Geobacillus thermoglucosidasius</name>
    <dbReference type="NCBI Taxonomy" id="1426"/>
    <lineage>
        <taxon>Bacteria</taxon>
        <taxon>Bacillati</taxon>
        <taxon>Bacillota</taxon>
        <taxon>Bacilli</taxon>
        <taxon>Bacillales</taxon>
        <taxon>Anoxybacillaceae</taxon>
        <taxon>Parageobacillus</taxon>
    </lineage>
</organism>
<dbReference type="OrthoDB" id="2083716at2"/>
<dbReference type="Proteomes" id="UP000078290">
    <property type="component" value="Unassembled WGS sequence"/>
</dbReference>
<gene>
    <name evidence="1" type="ORF">A7K69_04280</name>
</gene>